<feature type="compositionally biased region" description="Low complexity" evidence="2">
    <location>
        <begin position="298"/>
        <end position="309"/>
    </location>
</feature>
<sequence>MAVQAMKRDAYIGEKNRQVRDGYGVYTYENKFFRYEGEWKDGKKHGNGKLVMADGSYYEGEFDNGEIKGHGFRYNAYNGNNYSGEFLDGEFHGEGVMNYGDGSVYEGDWFRNKRQGYGILRKNDGTIYQGYLHAHKRHGEGTQVYADQSRFEGEWVLDKRQGHGEMTFSDDTEYIGQWMNDMFNGQGIMEHCSGMRYEGLWINGKPERMATKLVFKCDVTPLEVIQGETFSIEVECRNEDGELVDDQGRKLQITAGFQHFVPTKSVGSKMAIAWSATHSLTSHLQCFETEETMASLTSADGGDDAASQGAEEEEVEKKDGEEGHKEEPEEDKEKAQEEGGEKTEQGDPVPPSEVKENTGTSLDSVNLQAPENAVALPPPVEPVRTERGVASFPDLLLPAAPPMYRPFIIMEERKKSKTKTDSQRENTVSSPNKMASDRNVTITSTSPTSENSVCFVKGFAMPGEYVIMVQDITTPPFMDVRLEPAFMLVKVLLPAPVKKAKKATVKKDRGPK</sequence>
<evidence type="ECO:0000313" key="4">
    <source>
        <dbReference type="Proteomes" id="UP001209878"/>
    </source>
</evidence>
<organism evidence="3 4">
    <name type="scientific">Ridgeia piscesae</name>
    <name type="common">Tubeworm</name>
    <dbReference type="NCBI Taxonomy" id="27915"/>
    <lineage>
        <taxon>Eukaryota</taxon>
        <taxon>Metazoa</taxon>
        <taxon>Spiralia</taxon>
        <taxon>Lophotrochozoa</taxon>
        <taxon>Annelida</taxon>
        <taxon>Polychaeta</taxon>
        <taxon>Sedentaria</taxon>
        <taxon>Canalipalpata</taxon>
        <taxon>Sabellida</taxon>
        <taxon>Siboglinidae</taxon>
        <taxon>Ridgeia</taxon>
    </lineage>
</organism>
<proteinExistence type="predicted"/>
<feature type="compositionally biased region" description="Basic and acidic residues" evidence="2">
    <location>
        <begin position="414"/>
        <end position="424"/>
    </location>
</feature>
<dbReference type="AlphaFoldDB" id="A0AAD9PCH9"/>
<dbReference type="SMART" id="SM00698">
    <property type="entry name" value="MORN"/>
    <property type="match status" value="8"/>
</dbReference>
<dbReference type="EMBL" id="JAODUO010000036">
    <property type="protein sequence ID" value="KAK2192232.1"/>
    <property type="molecule type" value="Genomic_DNA"/>
</dbReference>
<keyword evidence="1" id="KW-0677">Repeat</keyword>
<feature type="compositionally biased region" description="Polar residues" evidence="2">
    <location>
        <begin position="425"/>
        <end position="447"/>
    </location>
</feature>
<name>A0AAD9PCH9_RIDPI</name>
<protein>
    <recommendedName>
        <fullName evidence="5">MORN repeat-containing protein 1</fullName>
    </recommendedName>
</protein>
<evidence type="ECO:0008006" key="5">
    <source>
        <dbReference type="Google" id="ProtNLM"/>
    </source>
</evidence>
<comment type="caution">
    <text evidence="3">The sequence shown here is derived from an EMBL/GenBank/DDBJ whole genome shotgun (WGS) entry which is preliminary data.</text>
</comment>
<gene>
    <name evidence="3" type="ORF">NP493_36g02029</name>
</gene>
<dbReference type="SUPFAM" id="SSF82185">
    <property type="entry name" value="Histone H3 K4-specific methyltransferase SET7/9 N-terminal domain"/>
    <property type="match status" value="2"/>
</dbReference>
<accession>A0AAD9PCH9</accession>
<dbReference type="Gene3D" id="2.20.110.10">
    <property type="entry name" value="Histone H3 K4-specific methyltransferase SET7/9 N-terminal domain"/>
    <property type="match status" value="3"/>
</dbReference>
<keyword evidence="4" id="KW-1185">Reference proteome</keyword>
<evidence type="ECO:0000256" key="2">
    <source>
        <dbReference type="SAM" id="MobiDB-lite"/>
    </source>
</evidence>
<dbReference type="PANTHER" id="PTHR23084:SF263">
    <property type="entry name" value="MORN REPEAT-CONTAINING PROTEIN 1"/>
    <property type="match status" value="1"/>
</dbReference>
<evidence type="ECO:0000313" key="3">
    <source>
        <dbReference type="EMBL" id="KAK2192232.1"/>
    </source>
</evidence>
<dbReference type="Proteomes" id="UP001209878">
    <property type="component" value="Unassembled WGS sequence"/>
</dbReference>
<dbReference type="InterPro" id="IPR003409">
    <property type="entry name" value="MORN"/>
</dbReference>
<feature type="compositionally biased region" description="Basic and acidic residues" evidence="2">
    <location>
        <begin position="315"/>
        <end position="345"/>
    </location>
</feature>
<dbReference type="PANTHER" id="PTHR23084">
    <property type="entry name" value="PHOSPHATIDYLINOSITOL-4-PHOSPHATE 5-KINASE RELATED"/>
    <property type="match status" value="1"/>
</dbReference>
<feature type="region of interest" description="Disordered" evidence="2">
    <location>
        <begin position="414"/>
        <end position="447"/>
    </location>
</feature>
<dbReference type="Pfam" id="PF02493">
    <property type="entry name" value="MORN"/>
    <property type="match status" value="9"/>
</dbReference>
<reference evidence="3" key="1">
    <citation type="journal article" date="2023" name="Mol. Biol. Evol.">
        <title>Third-Generation Sequencing Reveals the Adaptive Role of the Epigenome in Three Deep-Sea Polychaetes.</title>
        <authorList>
            <person name="Perez M."/>
            <person name="Aroh O."/>
            <person name="Sun Y."/>
            <person name="Lan Y."/>
            <person name="Juniper S.K."/>
            <person name="Young C.R."/>
            <person name="Angers B."/>
            <person name="Qian P.Y."/>
        </authorList>
    </citation>
    <scope>NUCLEOTIDE SEQUENCE</scope>
    <source>
        <strain evidence="3">R07B-5</strain>
    </source>
</reference>
<feature type="region of interest" description="Disordered" evidence="2">
    <location>
        <begin position="297"/>
        <end position="359"/>
    </location>
</feature>
<evidence type="ECO:0000256" key="1">
    <source>
        <dbReference type="ARBA" id="ARBA00022737"/>
    </source>
</evidence>